<keyword evidence="2" id="KW-1185">Reference proteome</keyword>
<accession>A0A3M7P2K5</accession>
<protein>
    <submittedName>
        <fullName evidence="1">Mitochondrial ribosomal S34</fullName>
    </submittedName>
</protein>
<dbReference type="Proteomes" id="UP000276133">
    <property type="component" value="Unassembled WGS sequence"/>
</dbReference>
<name>A0A3M7P2K5_BRAPC</name>
<organism evidence="1 2">
    <name type="scientific">Brachionus plicatilis</name>
    <name type="common">Marine rotifer</name>
    <name type="synonym">Brachionus muelleri</name>
    <dbReference type="NCBI Taxonomy" id="10195"/>
    <lineage>
        <taxon>Eukaryota</taxon>
        <taxon>Metazoa</taxon>
        <taxon>Spiralia</taxon>
        <taxon>Gnathifera</taxon>
        <taxon>Rotifera</taxon>
        <taxon>Eurotatoria</taxon>
        <taxon>Monogononta</taxon>
        <taxon>Pseudotrocha</taxon>
        <taxon>Ploima</taxon>
        <taxon>Brachionidae</taxon>
        <taxon>Brachionus</taxon>
    </lineage>
</organism>
<gene>
    <name evidence="1" type="ORF">BpHYR1_017987</name>
</gene>
<comment type="caution">
    <text evidence="1">The sequence shown here is derived from an EMBL/GenBank/DDBJ whole genome shotgun (WGS) entry which is preliminary data.</text>
</comment>
<evidence type="ECO:0000313" key="1">
    <source>
        <dbReference type="EMBL" id="RMZ93322.1"/>
    </source>
</evidence>
<dbReference type="OrthoDB" id="16434at2759"/>
<dbReference type="STRING" id="10195.A0A3M7P2K5"/>
<dbReference type="PANTHER" id="PTHR28589:SF1">
    <property type="entry name" value="SMALL RIBOSOMAL SUBUNIT PROTEIN MS34"/>
    <property type="match status" value="1"/>
</dbReference>
<dbReference type="PANTHER" id="PTHR28589">
    <property type="entry name" value="28S RIBOSOMAL PROTEIN S34, MITOCHONDRIAL"/>
    <property type="match status" value="1"/>
</dbReference>
<dbReference type="InterPro" id="IPR032053">
    <property type="entry name" value="Ribosomal_mS34"/>
</dbReference>
<dbReference type="Pfam" id="PF16053">
    <property type="entry name" value="MRP-S34"/>
    <property type="match status" value="1"/>
</dbReference>
<evidence type="ECO:0000313" key="2">
    <source>
        <dbReference type="Proteomes" id="UP000276133"/>
    </source>
</evidence>
<dbReference type="GO" id="GO:0003735">
    <property type="term" value="F:structural constituent of ribosome"/>
    <property type="evidence" value="ECO:0007669"/>
    <property type="project" value="InterPro"/>
</dbReference>
<proteinExistence type="predicted"/>
<sequence>MSKIEYVGRAGRFLGKSLPQICLKLKNFGIGRMFTRETYKRYPEVTYYVLTDFEADMSDEYLRRGVFKADVVFRGGHYGNMEIPGFKEDFQLIAKEEEKFFLERTLSLGQKWREPTKVSKFVDLPPLLKEMLVQEAKEKNIQFDENELKLPLNIRTNSPFSHATYE</sequence>
<dbReference type="EMBL" id="REGN01013896">
    <property type="protein sequence ID" value="RMZ93322.1"/>
    <property type="molecule type" value="Genomic_DNA"/>
</dbReference>
<dbReference type="AlphaFoldDB" id="A0A3M7P2K5"/>
<dbReference type="GO" id="GO:0005739">
    <property type="term" value="C:mitochondrion"/>
    <property type="evidence" value="ECO:0007669"/>
    <property type="project" value="InterPro"/>
</dbReference>
<reference evidence="1 2" key="1">
    <citation type="journal article" date="2018" name="Sci. Rep.">
        <title>Genomic signatures of local adaptation to the degree of environmental predictability in rotifers.</title>
        <authorList>
            <person name="Franch-Gras L."/>
            <person name="Hahn C."/>
            <person name="Garcia-Roger E.M."/>
            <person name="Carmona M.J."/>
            <person name="Serra M."/>
            <person name="Gomez A."/>
        </authorList>
    </citation>
    <scope>NUCLEOTIDE SEQUENCE [LARGE SCALE GENOMIC DNA]</scope>
    <source>
        <strain evidence="1">HYR1</strain>
    </source>
</reference>